<evidence type="ECO:0000256" key="1">
    <source>
        <dbReference type="SAM" id="MobiDB-lite"/>
    </source>
</evidence>
<evidence type="ECO:0000313" key="2">
    <source>
        <dbReference type="EMBL" id="MPC78516.1"/>
    </source>
</evidence>
<feature type="compositionally biased region" description="Low complexity" evidence="1">
    <location>
        <begin position="48"/>
        <end position="58"/>
    </location>
</feature>
<feature type="region of interest" description="Disordered" evidence="1">
    <location>
        <begin position="24"/>
        <end position="58"/>
    </location>
</feature>
<gene>
    <name evidence="2" type="ORF">E2C01_073004</name>
</gene>
<evidence type="ECO:0000313" key="3">
    <source>
        <dbReference type="Proteomes" id="UP000324222"/>
    </source>
</evidence>
<dbReference type="EMBL" id="VSRR010048639">
    <property type="protein sequence ID" value="MPC78516.1"/>
    <property type="molecule type" value="Genomic_DNA"/>
</dbReference>
<sequence>MEEEEEEEEEEMVVVMWWRWRSEEKAAKQPRRSKSSTSRLKEMELTNPPSTHHPAPPLSLLHSSLGLLIYRSQPEINGESRGY</sequence>
<name>A0A5B7I9F2_PORTR</name>
<comment type="caution">
    <text evidence="2">The sequence shown here is derived from an EMBL/GenBank/DDBJ whole genome shotgun (WGS) entry which is preliminary data.</text>
</comment>
<keyword evidence="3" id="KW-1185">Reference proteome</keyword>
<dbReference type="AlphaFoldDB" id="A0A5B7I9F2"/>
<accession>A0A5B7I9F2</accession>
<organism evidence="2 3">
    <name type="scientific">Portunus trituberculatus</name>
    <name type="common">Swimming crab</name>
    <name type="synonym">Neptunus trituberculatus</name>
    <dbReference type="NCBI Taxonomy" id="210409"/>
    <lineage>
        <taxon>Eukaryota</taxon>
        <taxon>Metazoa</taxon>
        <taxon>Ecdysozoa</taxon>
        <taxon>Arthropoda</taxon>
        <taxon>Crustacea</taxon>
        <taxon>Multicrustacea</taxon>
        <taxon>Malacostraca</taxon>
        <taxon>Eumalacostraca</taxon>
        <taxon>Eucarida</taxon>
        <taxon>Decapoda</taxon>
        <taxon>Pleocyemata</taxon>
        <taxon>Brachyura</taxon>
        <taxon>Eubrachyura</taxon>
        <taxon>Portunoidea</taxon>
        <taxon>Portunidae</taxon>
        <taxon>Portuninae</taxon>
        <taxon>Portunus</taxon>
    </lineage>
</organism>
<proteinExistence type="predicted"/>
<reference evidence="2 3" key="1">
    <citation type="submission" date="2019-05" db="EMBL/GenBank/DDBJ databases">
        <title>Another draft genome of Portunus trituberculatus and its Hox gene families provides insights of decapod evolution.</title>
        <authorList>
            <person name="Jeong J.-H."/>
            <person name="Song I."/>
            <person name="Kim S."/>
            <person name="Choi T."/>
            <person name="Kim D."/>
            <person name="Ryu S."/>
            <person name="Kim W."/>
        </authorList>
    </citation>
    <scope>NUCLEOTIDE SEQUENCE [LARGE SCALE GENOMIC DNA]</scope>
    <source>
        <tissue evidence="2">Muscle</tissue>
    </source>
</reference>
<dbReference type="Proteomes" id="UP000324222">
    <property type="component" value="Unassembled WGS sequence"/>
</dbReference>
<protein>
    <submittedName>
        <fullName evidence="2">Uncharacterized protein</fullName>
    </submittedName>
</protein>